<dbReference type="GeneID" id="108739722"/>
<dbReference type="SUPFAM" id="SSF51905">
    <property type="entry name" value="FAD/NAD(P)-binding domain"/>
    <property type="match status" value="2"/>
</dbReference>
<dbReference type="OrthoDB" id="2219495at2759"/>
<dbReference type="Gene3D" id="3.50.50.60">
    <property type="entry name" value="FAD/NAD(P)-binding domain"/>
    <property type="match status" value="2"/>
</dbReference>
<dbReference type="SUPFAM" id="SSF54373">
    <property type="entry name" value="FAD-linked reductases, C-terminal domain"/>
    <property type="match status" value="2"/>
</dbReference>
<dbReference type="GO" id="GO:0046592">
    <property type="term" value="F:polyamine oxidase activity"/>
    <property type="evidence" value="ECO:0007669"/>
    <property type="project" value="TreeGrafter"/>
</dbReference>
<accession>A0A7F5RCG0</accession>
<dbReference type="Gene3D" id="3.90.660.10">
    <property type="match status" value="2"/>
</dbReference>
<dbReference type="PANTHER" id="PTHR10742:SF416">
    <property type="entry name" value="SPERMINE OXIDASE"/>
    <property type="match status" value="1"/>
</dbReference>
<dbReference type="RefSeq" id="XP_025833656.1">
    <property type="nucleotide sequence ID" value="XM_025977871.1"/>
</dbReference>
<dbReference type="AlphaFoldDB" id="A0A7F5RCG0"/>
<feature type="domain" description="Amine oxidase" evidence="1">
    <location>
        <begin position="77"/>
        <end position="527"/>
    </location>
</feature>
<dbReference type="Pfam" id="PF01593">
    <property type="entry name" value="Amino_oxidase"/>
    <property type="match status" value="2"/>
</dbReference>
<gene>
    <name evidence="3" type="primary">LOC108739722</name>
</gene>
<reference evidence="3" key="1">
    <citation type="submission" date="2025-08" db="UniProtKB">
        <authorList>
            <consortium name="RefSeq"/>
        </authorList>
    </citation>
    <scope>IDENTIFICATION</scope>
    <source>
        <tissue evidence="3">Entire body</tissue>
    </source>
</reference>
<dbReference type="KEGG" id="apln:108739722"/>
<dbReference type="InParanoid" id="A0A7F5RCG0"/>
<dbReference type="InterPro" id="IPR050281">
    <property type="entry name" value="Flavin_monoamine_oxidase"/>
</dbReference>
<evidence type="ECO:0000313" key="3">
    <source>
        <dbReference type="RefSeq" id="XP_025833656.1"/>
    </source>
</evidence>
<feature type="domain" description="Amine oxidase" evidence="1">
    <location>
        <begin position="577"/>
        <end position="1027"/>
    </location>
</feature>
<organism evidence="2 3">
    <name type="scientific">Agrilus planipennis</name>
    <name type="common">Emerald ash borer</name>
    <name type="synonym">Agrilus marcopoli</name>
    <dbReference type="NCBI Taxonomy" id="224129"/>
    <lineage>
        <taxon>Eukaryota</taxon>
        <taxon>Metazoa</taxon>
        <taxon>Ecdysozoa</taxon>
        <taxon>Arthropoda</taxon>
        <taxon>Hexapoda</taxon>
        <taxon>Insecta</taxon>
        <taxon>Pterygota</taxon>
        <taxon>Neoptera</taxon>
        <taxon>Endopterygota</taxon>
        <taxon>Coleoptera</taxon>
        <taxon>Polyphaga</taxon>
        <taxon>Elateriformia</taxon>
        <taxon>Buprestoidea</taxon>
        <taxon>Buprestidae</taxon>
        <taxon>Agrilinae</taxon>
        <taxon>Agrilus</taxon>
    </lineage>
</organism>
<sequence>MLPNKILRLYNFRTIIICTRSFSVTQLKFLRVTHSLKDTQRCGGSGSEENFQVCTISDCMVDPCKPEPSVVIVGAGVAGLSAAHRLQQCGITNFTILEATDRPGGRIHSCWLGDVIAEMGAQYIEGGCMANPIYNLAAQEGLLQPPLERPDPLKGLFCTSDGRAVDVHIATSAYHVFRKIESEAAALFSMTGVGKQHGSLMNFMTLRIQQELLRFPEEERYDVSRVMFGLLTNIRSRVGESLCQVSADNYGSYVGIPGGKLRVPLGFVGVLSPLLRDLPECAIKYNKPVGSIRWGTISNKSGGPRAVVMCCDGDQYHADYVIITVSLGVLKQHADKLFCPPLSAEKMEAIHNLGFGHVDKIFLDYCRPFWVWNEGGVKFAWSPDEQQSRQDWTKGLSSVEEVENSKHVLCAYVSGPEALEMERASDEEVAEGVTRVLRQFTGDASLPFPSTILRSKWSCDPYFCGAVSYMSLTSCVGHQCDLSTPLPGPCEPVPPILLFAGEATCTGHFSTVHGARLSGIREAERILKLTREYGGPPKSQRCGGSGSEENFQVCTISDCMVDPCKPEPSVVIVGAGVAGLSAAHRLQQCGITNFTILEATDRPGGRIHSCWLGDVIAEMGAQYIEGGCMANPIYNLAAQEGLLQPPLERPDPLKGLFCTSDGRAVDVHIATSAYHVFRKIESEAAALFSMTGVGKQHGSLMNFMTLRIQQELLRFPEEERYDVSRVMFGLLTNIRSRVGESLCQVSADNYGSYVGIPGGKLRVPLGFVGVLSPLLRDLPECAIKYNKPVGSIRWGTISNKSGGPRAVVMCCDGDQYHADYVIITVSLGVLKQHADKLFCPPLSAEKMEAIHNLGFGHVDKIFLDYCRPFWVWNEGGVKFAWSPDEQQSRQDWTKGLSSVEEVENSKHVLCAYVSGPEALEMERASDEEVAEGVTRVLRQFTGDASLPFPSTILRSKWSCDPYFCGAVSYMSLTSCVGHQCDLSTPLPGPCEPVPPILLFAGEATCTGHFSTVHGARLSGIREAERILKLTREYGGPPKC</sequence>
<dbReference type="PANTHER" id="PTHR10742">
    <property type="entry name" value="FLAVIN MONOAMINE OXIDASE"/>
    <property type="match status" value="1"/>
</dbReference>
<keyword evidence="2" id="KW-1185">Reference proteome</keyword>
<protein>
    <submittedName>
        <fullName evidence="3">Lysine-specific histone demethylase 1 homolog 1</fullName>
    </submittedName>
</protein>
<evidence type="ECO:0000259" key="1">
    <source>
        <dbReference type="Pfam" id="PF01593"/>
    </source>
</evidence>
<dbReference type="InterPro" id="IPR036188">
    <property type="entry name" value="FAD/NAD-bd_sf"/>
</dbReference>
<dbReference type="InterPro" id="IPR002937">
    <property type="entry name" value="Amino_oxidase"/>
</dbReference>
<dbReference type="Proteomes" id="UP000192223">
    <property type="component" value="Unplaced"/>
</dbReference>
<name>A0A7F5RCG0_AGRPL</name>
<evidence type="ECO:0000313" key="2">
    <source>
        <dbReference type="Proteomes" id="UP000192223"/>
    </source>
</evidence>
<proteinExistence type="predicted"/>